<gene>
    <name evidence="2" type="ORF">RDB_LOCUS179448</name>
</gene>
<evidence type="ECO:0000313" key="3">
    <source>
        <dbReference type="Proteomes" id="UP000663861"/>
    </source>
</evidence>
<reference evidence="2" key="1">
    <citation type="submission" date="2021-01" db="EMBL/GenBank/DDBJ databases">
        <authorList>
            <person name="Kaushik A."/>
        </authorList>
    </citation>
    <scope>NUCLEOTIDE SEQUENCE</scope>
    <source>
        <strain evidence="2">AG4-RS23</strain>
    </source>
</reference>
<comment type="caution">
    <text evidence="2">The sequence shown here is derived from an EMBL/GenBank/DDBJ whole genome shotgun (WGS) entry which is preliminary data.</text>
</comment>
<accession>A0A8H3DJ69</accession>
<dbReference type="AlphaFoldDB" id="A0A8H3DJ69"/>
<organism evidence="2 3">
    <name type="scientific">Rhizoctonia solani</name>
    <dbReference type="NCBI Taxonomy" id="456999"/>
    <lineage>
        <taxon>Eukaryota</taxon>
        <taxon>Fungi</taxon>
        <taxon>Dikarya</taxon>
        <taxon>Basidiomycota</taxon>
        <taxon>Agaricomycotina</taxon>
        <taxon>Agaricomycetes</taxon>
        <taxon>Cantharellales</taxon>
        <taxon>Ceratobasidiaceae</taxon>
        <taxon>Rhizoctonia</taxon>
    </lineage>
</organism>
<evidence type="ECO:0000313" key="2">
    <source>
        <dbReference type="EMBL" id="CAE6533320.1"/>
    </source>
</evidence>
<sequence length="264" mass="29092">MPTTHITSIYSPSLSSRTSHISSYELAHILLTSFSNPSTESRHLVSLILQSMDEYTSSGSQCLIDDDDLKLVSTRSDLVMAVASRVEVDLKNKAWTGDLMTDMKRMYHSIVFKMMEFLIKTAGDDILAAVSVVCSTLADTRRYLATSTTRTIERDIGMTAHKYGISYSRETTIESDEVGMPSGHQEPVVDERRAVKTKTGLRSVFRLKNSWGKKAEKVASECIEMCETDGHSVSDGEASDSGVSMGSSESDEEWGWDEGVGVAF</sequence>
<dbReference type="Proteomes" id="UP000663861">
    <property type="component" value="Unassembled WGS sequence"/>
</dbReference>
<evidence type="ECO:0000256" key="1">
    <source>
        <dbReference type="SAM" id="MobiDB-lite"/>
    </source>
</evidence>
<name>A0A8H3DJ69_9AGAM</name>
<dbReference type="EMBL" id="CAJMWY010004495">
    <property type="protein sequence ID" value="CAE6533320.1"/>
    <property type="molecule type" value="Genomic_DNA"/>
</dbReference>
<feature type="region of interest" description="Disordered" evidence="1">
    <location>
        <begin position="230"/>
        <end position="264"/>
    </location>
</feature>
<protein>
    <submittedName>
        <fullName evidence="2">Uncharacterized protein</fullName>
    </submittedName>
</protein>
<feature type="compositionally biased region" description="Low complexity" evidence="1">
    <location>
        <begin position="239"/>
        <end position="248"/>
    </location>
</feature>
<proteinExistence type="predicted"/>